<dbReference type="InterPro" id="IPR029063">
    <property type="entry name" value="SAM-dependent_MTases_sf"/>
</dbReference>
<dbReference type="OrthoDB" id="9810570at2"/>
<dbReference type="AlphaFoldDB" id="A0A368T0H7"/>
<evidence type="ECO:0000259" key="2">
    <source>
        <dbReference type="Pfam" id="PF13649"/>
    </source>
</evidence>
<dbReference type="CDD" id="cd02440">
    <property type="entry name" value="AdoMet_MTases"/>
    <property type="match status" value="1"/>
</dbReference>
<dbReference type="Gene3D" id="3.40.50.150">
    <property type="entry name" value="Vaccinia Virus protein VP39"/>
    <property type="match status" value="1"/>
</dbReference>
<dbReference type="Pfam" id="PF13649">
    <property type="entry name" value="Methyltransf_25"/>
    <property type="match status" value="1"/>
</dbReference>
<feature type="region of interest" description="Disordered" evidence="1">
    <location>
        <begin position="277"/>
        <end position="299"/>
    </location>
</feature>
<organism evidence="4 5">
    <name type="scientific">Marinitenerispora sediminis</name>
    <dbReference type="NCBI Taxonomy" id="1931232"/>
    <lineage>
        <taxon>Bacteria</taxon>
        <taxon>Bacillati</taxon>
        <taxon>Actinomycetota</taxon>
        <taxon>Actinomycetes</taxon>
        <taxon>Streptosporangiales</taxon>
        <taxon>Nocardiopsidaceae</taxon>
        <taxon>Marinitenerispora</taxon>
    </lineage>
</organism>
<keyword evidence="4" id="KW-0489">Methyltransferase</keyword>
<name>A0A368T0H7_9ACTN</name>
<dbReference type="InterPro" id="IPR041497">
    <property type="entry name" value="Thump-like"/>
</dbReference>
<proteinExistence type="predicted"/>
<dbReference type="Proteomes" id="UP000253318">
    <property type="component" value="Unassembled WGS sequence"/>
</dbReference>
<reference evidence="4 5" key="1">
    <citation type="submission" date="2018-04" db="EMBL/GenBank/DDBJ databases">
        <title>Novel actinobacteria from marine sediment.</title>
        <authorList>
            <person name="Ng Z.Y."/>
            <person name="Tan G.Y.A."/>
        </authorList>
    </citation>
    <scope>NUCLEOTIDE SEQUENCE [LARGE SCALE GENOMIC DNA]</scope>
    <source>
        <strain evidence="4 5">TPS81</strain>
    </source>
</reference>
<dbReference type="Pfam" id="PF18096">
    <property type="entry name" value="Thump_like"/>
    <property type="match status" value="1"/>
</dbReference>
<accession>A0A368T0H7</accession>
<feature type="domain" description="THUMP-like" evidence="3">
    <location>
        <begin position="356"/>
        <end position="426"/>
    </location>
</feature>
<dbReference type="InterPro" id="IPR041698">
    <property type="entry name" value="Methyltransf_25"/>
</dbReference>
<dbReference type="RefSeq" id="WP_114400255.1">
    <property type="nucleotide sequence ID" value="NZ_QEIM01000199.1"/>
</dbReference>
<evidence type="ECO:0000259" key="3">
    <source>
        <dbReference type="Pfam" id="PF18096"/>
    </source>
</evidence>
<protein>
    <submittedName>
        <fullName evidence="4">SAM-dependent methyltransferase</fullName>
    </submittedName>
</protein>
<evidence type="ECO:0000256" key="1">
    <source>
        <dbReference type="SAM" id="MobiDB-lite"/>
    </source>
</evidence>
<comment type="caution">
    <text evidence="4">The sequence shown here is derived from an EMBL/GenBank/DDBJ whole genome shotgun (WGS) entry which is preliminary data.</text>
</comment>
<sequence>MTSGQIAAFHALLTPAGQHLLAEADAAELHADPLAAATRLRRAALEGPDPAAAPAGGQPVEPAQLVNAALTQARLRGRAREKFGAAADRMYFTPAGLEQATRGAVARYRAHRFAAAAAVPDGATVGDLCCGIGADLLALARAGLPVEGVDLDPLTVAVATANVEALGLGAAARVREGDAARTPPGRYAAVLCDPARRGRRGRIFDPDAYAPPWRTVLDLARGAAAACVKAAPGLPHELVPEDAAAEWISVDGEVKETALWFGPLRGAPRQATLLRGSAPAGTADAAGPPDRATLVADPGLGDPPLAAPGRYLYEPDGAVVRAHLVAEAAAEVGGALLDPHIAYITADRLVPTPFCRAYEVLDVLPFSLKRLRAVLRERRVGIVTIKKRGSAVDVERLRRDLRLSGPNALVVVLTRVGDRPICLLCSEVSAP</sequence>
<dbReference type="SUPFAM" id="SSF53335">
    <property type="entry name" value="S-adenosyl-L-methionine-dependent methyltransferases"/>
    <property type="match status" value="1"/>
</dbReference>
<evidence type="ECO:0000313" key="5">
    <source>
        <dbReference type="Proteomes" id="UP000253318"/>
    </source>
</evidence>
<dbReference type="EMBL" id="QEIN01000208">
    <property type="protein sequence ID" value="RCV52879.1"/>
    <property type="molecule type" value="Genomic_DNA"/>
</dbReference>
<evidence type="ECO:0000313" key="4">
    <source>
        <dbReference type="EMBL" id="RCV52879.1"/>
    </source>
</evidence>
<keyword evidence="5" id="KW-1185">Reference proteome</keyword>
<dbReference type="GO" id="GO:0032259">
    <property type="term" value="P:methylation"/>
    <property type="evidence" value="ECO:0007669"/>
    <property type="project" value="UniProtKB-KW"/>
</dbReference>
<gene>
    <name evidence="4" type="ORF">DEF24_21370</name>
</gene>
<feature type="domain" description="Methyltransferase" evidence="2">
    <location>
        <begin position="127"/>
        <end position="192"/>
    </location>
</feature>
<dbReference type="GO" id="GO:0008168">
    <property type="term" value="F:methyltransferase activity"/>
    <property type="evidence" value="ECO:0007669"/>
    <property type="project" value="UniProtKB-KW"/>
</dbReference>
<keyword evidence="4" id="KW-0808">Transferase</keyword>